<evidence type="ECO:0008006" key="8">
    <source>
        <dbReference type="Google" id="ProtNLM"/>
    </source>
</evidence>
<feature type="domain" description="Saccharopine dehydrogenase NADP binding" evidence="4">
    <location>
        <begin position="7"/>
        <end position="122"/>
    </location>
</feature>
<organism evidence="6 7">
    <name type="scientific">Rhizophagus clarus</name>
    <dbReference type="NCBI Taxonomy" id="94130"/>
    <lineage>
        <taxon>Eukaryota</taxon>
        <taxon>Fungi</taxon>
        <taxon>Fungi incertae sedis</taxon>
        <taxon>Mucoromycota</taxon>
        <taxon>Glomeromycotina</taxon>
        <taxon>Glomeromycetes</taxon>
        <taxon>Glomerales</taxon>
        <taxon>Glomeraceae</taxon>
        <taxon>Rhizophagus</taxon>
    </lineage>
</organism>
<keyword evidence="3" id="KW-0457">Lysine biosynthesis</keyword>
<protein>
    <recommendedName>
        <fullName evidence="8">Saccharopine dehydrogenase</fullName>
    </recommendedName>
</protein>
<keyword evidence="3" id="KW-0028">Amino-acid biosynthesis</keyword>
<feature type="domain" description="Saccharopine dehydrogenase NADP binding" evidence="4">
    <location>
        <begin position="161"/>
        <end position="276"/>
    </location>
</feature>
<keyword evidence="1" id="KW-0521">NADP</keyword>
<accession>A0A2Z6S2I5</accession>
<dbReference type="FunFam" id="3.40.50.720:FF:000072">
    <property type="entry name" value="Saccharopine dehydrogenase [NADP(+), L-glutamate-forming]"/>
    <property type="match status" value="2"/>
</dbReference>
<keyword evidence="7" id="KW-1185">Reference proteome</keyword>
<evidence type="ECO:0000256" key="2">
    <source>
        <dbReference type="ARBA" id="ARBA00023002"/>
    </source>
</evidence>
<evidence type="ECO:0000313" key="6">
    <source>
        <dbReference type="EMBL" id="GBC03310.1"/>
    </source>
</evidence>
<evidence type="ECO:0000256" key="3">
    <source>
        <dbReference type="ARBA" id="ARBA00023154"/>
    </source>
</evidence>
<dbReference type="InterPro" id="IPR051168">
    <property type="entry name" value="AASS"/>
</dbReference>
<dbReference type="GO" id="GO:0004753">
    <property type="term" value="F:saccharopine dehydrogenase activity"/>
    <property type="evidence" value="ECO:0007669"/>
    <property type="project" value="TreeGrafter"/>
</dbReference>
<dbReference type="Pfam" id="PF03435">
    <property type="entry name" value="Sacchrp_dh_NADP"/>
    <property type="match status" value="2"/>
</dbReference>
<dbReference type="GO" id="GO:0019878">
    <property type="term" value="P:lysine biosynthetic process via aminoadipic acid"/>
    <property type="evidence" value="ECO:0007669"/>
    <property type="project" value="TreeGrafter"/>
</dbReference>
<evidence type="ECO:0000256" key="1">
    <source>
        <dbReference type="ARBA" id="ARBA00022857"/>
    </source>
</evidence>
<evidence type="ECO:0000259" key="4">
    <source>
        <dbReference type="Pfam" id="PF03435"/>
    </source>
</evidence>
<proteinExistence type="predicted"/>
<comment type="caution">
    <text evidence="6">The sequence shown here is derived from an EMBL/GenBank/DDBJ whole genome shotgun (WGS) entry which is preliminary data.</text>
</comment>
<dbReference type="AlphaFoldDB" id="A0A2Z6S2I5"/>
<dbReference type="Gene3D" id="1.10.1870.10">
    <property type="entry name" value="Domain 3, Saccharopine reductase"/>
    <property type="match status" value="1"/>
</dbReference>
<dbReference type="FunFam" id="3.30.360.10:FF:000008">
    <property type="entry name" value="Alpha-aminoadipic semialdehyde synthase, mitochondrial"/>
    <property type="match status" value="1"/>
</dbReference>
<dbReference type="InterPro" id="IPR032095">
    <property type="entry name" value="Sacchrp_dh-like_C"/>
</dbReference>
<dbReference type="InterPro" id="IPR036291">
    <property type="entry name" value="NAD(P)-bd_dom_sf"/>
</dbReference>
<dbReference type="Gene3D" id="3.40.50.720">
    <property type="entry name" value="NAD(P)-binding Rossmann-like Domain"/>
    <property type="match status" value="2"/>
</dbReference>
<sequence>MSTERKILLLGSGFVAGPAVEYILRRPENHLTIACRRVAAVEALTKQFSRAKSESLDVTNEAALDEIISRHDLVISLIPYTYHPLVIKSAIKFGKNVVTTSYVSPAMKEFHDAAVEKDLIIMNEIGLDPDIFDVESKNSIHRFFFFDLNFSNSTMSTERKILLLGSGFVAGPAVEYILRRPENHLTIACRRVAAVEALTKQFSRAKSESLDVTNEAALDEIISRHDLVISLIPYTYHPLVIKSAIKFGKNVVTTSYVSPAMKEFHDAAVEKDLIIMNEIGLDPAGGKIISFISYCGGLPAPECSNNPLGYKFSWSSRGVLLALRNSAKFYKDGKIVEIPGTELMSSAKPYLIYPAFAFLSYPNRDSTPFKEFYNIPEAQNIVRGTLRYQGFTDFVKVLVKIGLLDDSNQNYLQFNSPEISWRDIIAKVLSTSNHTEEGLREAIKSTITENEISEGEIERILKGFKWLGLFSDKPVRRCGTLLDTLCATLEGKMQYEEGERDMVILQHKFEIELKDGTRETWTSTLLEYGKPPGPSAMATTVGTPCGIAAQLILDGVIKKRGVLAPYIPEINNPIIAELEKEGIKVREEKL</sequence>
<dbReference type="PANTHER" id="PTHR11133:SF22">
    <property type="entry name" value="ALPHA-AMINOADIPIC SEMIALDEHYDE SYNTHASE, MITOCHONDRIAL"/>
    <property type="match status" value="1"/>
</dbReference>
<dbReference type="Gene3D" id="3.30.360.10">
    <property type="entry name" value="Dihydrodipicolinate Reductase, domain 2"/>
    <property type="match status" value="1"/>
</dbReference>
<dbReference type="Proteomes" id="UP000247702">
    <property type="component" value="Unassembled WGS sequence"/>
</dbReference>
<dbReference type="EMBL" id="BEXD01003878">
    <property type="protein sequence ID" value="GBC03310.1"/>
    <property type="molecule type" value="Genomic_DNA"/>
</dbReference>
<dbReference type="SUPFAM" id="SSF55347">
    <property type="entry name" value="Glyceraldehyde-3-phosphate dehydrogenase-like, C-terminal domain"/>
    <property type="match status" value="1"/>
</dbReference>
<reference evidence="6 7" key="1">
    <citation type="submission" date="2017-11" db="EMBL/GenBank/DDBJ databases">
        <title>The genome of Rhizophagus clarus HR1 reveals common genetic basis of auxotrophy among arbuscular mycorrhizal fungi.</title>
        <authorList>
            <person name="Kobayashi Y."/>
        </authorList>
    </citation>
    <scope>NUCLEOTIDE SEQUENCE [LARGE SCALE GENOMIC DNA]</scope>
    <source>
        <strain evidence="6 7">HR1</strain>
    </source>
</reference>
<dbReference type="InterPro" id="IPR005097">
    <property type="entry name" value="Sacchrp_dh_NADP-bd"/>
</dbReference>
<dbReference type="STRING" id="94130.A0A2Z6S2I5"/>
<evidence type="ECO:0000313" key="7">
    <source>
        <dbReference type="Proteomes" id="UP000247702"/>
    </source>
</evidence>
<feature type="domain" description="Saccharopine dehydrogenase-like C-terminal" evidence="5">
    <location>
        <begin position="283"/>
        <end position="583"/>
    </location>
</feature>
<dbReference type="GO" id="GO:0005737">
    <property type="term" value="C:cytoplasm"/>
    <property type="evidence" value="ECO:0007669"/>
    <property type="project" value="TreeGrafter"/>
</dbReference>
<name>A0A2Z6S2I5_9GLOM</name>
<keyword evidence="2" id="KW-0560">Oxidoreductase</keyword>
<dbReference type="PANTHER" id="PTHR11133">
    <property type="entry name" value="SACCHAROPINE DEHYDROGENASE"/>
    <property type="match status" value="1"/>
</dbReference>
<dbReference type="Pfam" id="PF16653">
    <property type="entry name" value="Sacchrp_dh_C"/>
    <property type="match status" value="1"/>
</dbReference>
<evidence type="ECO:0000259" key="5">
    <source>
        <dbReference type="Pfam" id="PF16653"/>
    </source>
</evidence>
<gene>
    <name evidence="6" type="ORF">RclHR1_05060013</name>
</gene>
<dbReference type="SUPFAM" id="SSF51735">
    <property type="entry name" value="NAD(P)-binding Rossmann-fold domains"/>
    <property type="match status" value="2"/>
</dbReference>